<comment type="subcellular location">
    <subcellularLocation>
        <location evidence="3 10">Cytoplasm</location>
    </subcellularLocation>
</comment>
<keyword evidence="9 10" id="KW-0119">Carbohydrate metabolism</keyword>
<gene>
    <name evidence="10" type="primary">gmhA</name>
    <name evidence="12" type="ORF">H8D24_08095</name>
</gene>
<comment type="similarity">
    <text evidence="4 10">Belongs to the SIS family. GmhA subfamily.</text>
</comment>
<accession>A0A8J6PFF6</accession>
<evidence type="ECO:0000256" key="4">
    <source>
        <dbReference type="ARBA" id="ARBA00009894"/>
    </source>
</evidence>
<dbReference type="Proteomes" id="UP000654401">
    <property type="component" value="Unassembled WGS sequence"/>
</dbReference>
<dbReference type="AlphaFoldDB" id="A0A8J6PFF6"/>
<evidence type="ECO:0000256" key="7">
    <source>
        <dbReference type="ARBA" id="ARBA00022833"/>
    </source>
</evidence>
<feature type="binding site" evidence="10">
    <location>
        <begin position="87"/>
        <end position="88"/>
    </location>
    <ligand>
        <name>substrate</name>
    </ligand>
</feature>
<dbReference type="PROSITE" id="PS51464">
    <property type="entry name" value="SIS"/>
    <property type="match status" value="1"/>
</dbReference>
<feature type="domain" description="SIS" evidence="11">
    <location>
        <begin position="30"/>
        <end position="183"/>
    </location>
</feature>
<evidence type="ECO:0000313" key="12">
    <source>
        <dbReference type="EMBL" id="MBC8520345.1"/>
    </source>
</evidence>
<dbReference type="GO" id="GO:0097367">
    <property type="term" value="F:carbohydrate derivative binding"/>
    <property type="evidence" value="ECO:0007669"/>
    <property type="project" value="InterPro"/>
</dbReference>
<dbReference type="UniPathway" id="UPA00041">
    <property type="reaction ID" value="UER00436"/>
</dbReference>
<dbReference type="GO" id="GO:0005737">
    <property type="term" value="C:cytoplasm"/>
    <property type="evidence" value="ECO:0007669"/>
    <property type="project" value="UniProtKB-SubCell"/>
</dbReference>
<comment type="caution">
    <text evidence="12">The sequence shown here is derived from an EMBL/GenBank/DDBJ whole genome shotgun (WGS) entry which is preliminary data.</text>
</comment>
<comment type="function">
    <text evidence="2 10">Catalyzes the isomerization of sedoheptulose 7-phosphate in D-glycero-D-manno-heptose 7-phosphate.</text>
</comment>
<dbReference type="Pfam" id="PF13580">
    <property type="entry name" value="SIS_2"/>
    <property type="match status" value="1"/>
</dbReference>
<evidence type="ECO:0000256" key="6">
    <source>
        <dbReference type="ARBA" id="ARBA00022723"/>
    </source>
</evidence>
<organism evidence="12 13">
    <name type="scientific">Candidatus Thiopontia autotrophica</name>
    <dbReference type="NCBI Taxonomy" id="2841688"/>
    <lineage>
        <taxon>Bacteria</taxon>
        <taxon>Pseudomonadati</taxon>
        <taxon>Pseudomonadota</taxon>
        <taxon>Gammaproteobacteria</taxon>
        <taxon>Candidatus Thiopontia</taxon>
    </lineage>
</organism>
<feature type="binding site" evidence="10">
    <location>
        <begin position="113"/>
        <end position="115"/>
    </location>
    <ligand>
        <name>substrate</name>
    </ligand>
</feature>
<evidence type="ECO:0000256" key="8">
    <source>
        <dbReference type="ARBA" id="ARBA00023235"/>
    </source>
</evidence>
<comment type="miscellaneous">
    <text evidence="10">The reaction produces a racemic mixture of D-glycero-alpha-D-manno-heptose 7-phosphate and D-glycero-beta-D-manno-heptose 7-phosphate.</text>
</comment>
<evidence type="ECO:0000256" key="9">
    <source>
        <dbReference type="ARBA" id="ARBA00023277"/>
    </source>
</evidence>
<comment type="cofactor">
    <cofactor evidence="10">
        <name>Zn(2+)</name>
        <dbReference type="ChEBI" id="CHEBI:29105"/>
    </cofactor>
    <text evidence="10">Binds 1 zinc ion per subunit.</text>
</comment>
<dbReference type="InterPro" id="IPR001347">
    <property type="entry name" value="SIS_dom"/>
</dbReference>
<dbReference type="HAMAP" id="MF_00067">
    <property type="entry name" value="GmhA"/>
    <property type="match status" value="1"/>
</dbReference>
<dbReference type="GO" id="GO:2001061">
    <property type="term" value="P:D-glycero-D-manno-heptose 7-phosphate biosynthetic process"/>
    <property type="evidence" value="ECO:0007669"/>
    <property type="project" value="UniProtKB-UniPathway"/>
</dbReference>
<evidence type="ECO:0000313" key="13">
    <source>
        <dbReference type="Proteomes" id="UP000654401"/>
    </source>
</evidence>
<dbReference type="CDD" id="cd05006">
    <property type="entry name" value="SIS_GmhA"/>
    <property type="match status" value="1"/>
</dbReference>
<reference evidence="12 13" key="1">
    <citation type="submission" date="2020-08" db="EMBL/GenBank/DDBJ databases">
        <title>Bridging the membrane lipid divide: bacteria of the FCB group superphylum have the potential to synthesize archaeal ether lipids.</title>
        <authorList>
            <person name="Villanueva L."/>
            <person name="Von Meijenfeldt F.A.B."/>
            <person name="Westbye A.B."/>
            <person name="Yadav S."/>
            <person name="Hopmans E.C."/>
            <person name="Dutilh B.E."/>
            <person name="Sinninghe Damste J.S."/>
        </authorList>
    </citation>
    <scope>NUCLEOTIDE SEQUENCE [LARGE SCALE GENOMIC DNA]</scope>
    <source>
        <strain evidence="12">NIOZ-UU100</strain>
    </source>
</reference>
<sequence>MFKSVLDEHIEIVTALRNMESEVTEAAQKIGDSLQHGGKLLLMGNGGSAADAQHIAAELVVRYQKARRALPAIALTTDSSILTATGNDFDFNQIFSRQIEALARPGDVVVGISTSGESVNVIKALRAAKEQGVATIGLTGEIGGGVGEISDQTISVPSTITARVQEAHILIAHFWCEKIEEQW</sequence>
<dbReference type="PANTHER" id="PTHR30390:SF6">
    <property type="entry name" value="DNAA INITIATOR-ASSOCIATING PROTEIN DIAA"/>
    <property type="match status" value="1"/>
</dbReference>
<feature type="binding site" evidence="10">
    <location>
        <position position="165"/>
    </location>
    <ligand>
        <name>substrate</name>
    </ligand>
</feature>
<comment type="catalytic activity">
    <reaction evidence="1 10">
        <text>2 D-sedoheptulose 7-phosphate = D-glycero-alpha-D-manno-heptose 7-phosphate + D-glycero-beta-D-manno-heptose 7-phosphate</text>
        <dbReference type="Rhea" id="RHEA:27489"/>
        <dbReference type="ChEBI" id="CHEBI:57483"/>
        <dbReference type="ChEBI" id="CHEBI:60203"/>
        <dbReference type="ChEBI" id="CHEBI:60204"/>
        <dbReference type="EC" id="5.3.1.28"/>
    </reaction>
</comment>
<evidence type="ECO:0000259" key="11">
    <source>
        <dbReference type="PROSITE" id="PS51464"/>
    </source>
</evidence>
<proteinExistence type="inferred from homology"/>
<feature type="binding site" evidence="10">
    <location>
        <position position="165"/>
    </location>
    <ligand>
        <name>Zn(2+)</name>
        <dbReference type="ChEBI" id="CHEBI:29105"/>
    </ligand>
</feature>
<dbReference type="GO" id="GO:0008270">
    <property type="term" value="F:zinc ion binding"/>
    <property type="evidence" value="ECO:0007669"/>
    <property type="project" value="UniProtKB-UniRule"/>
</dbReference>
<dbReference type="Gene3D" id="3.40.50.10490">
    <property type="entry name" value="Glucose-6-phosphate isomerase like protein, domain 1"/>
    <property type="match status" value="1"/>
</dbReference>
<keyword evidence="5 10" id="KW-0963">Cytoplasm</keyword>
<evidence type="ECO:0000256" key="5">
    <source>
        <dbReference type="ARBA" id="ARBA00022490"/>
    </source>
</evidence>
<comment type="pathway">
    <text evidence="10">Carbohydrate biosynthesis; D-glycero-D-manno-heptose 7-phosphate biosynthesis; D-glycero-alpha-D-manno-heptose 7-phosphate and D-glycero-beta-D-manno-heptose 7-phosphate from sedoheptulose 7-phosphate: step 1/1.</text>
</comment>
<feature type="binding site" evidence="10">
    <location>
        <position position="58"/>
    </location>
    <ligand>
        <name>substrate</name>
    </ligand>
</feature>
<protein>
    <recommendedName>
        <fullName evidence="10">Phosphoheptose isomerase</fullName>
        <ecNumber evidence="10">5.3.1.28</ecNumber>
    </recommendedName>
    <alternativeName>
        <fullName evidence="10">Sedoheptulose 7-phosphate isomerase</fullName>
    </alternativeName>
</protein>
<dbReference type="PANTHER" id="PTHR30390">
    <property type="entry name" value="SEDOHEPTULOSE 7-PHOSPHATE ISOMERASE / DNAA INITIATOR-ASSOCIATING FACTOR FOR REPLICATION INITIATION"/>
    <property type="match status" value="1"/>
</dbReference>
<keyword evidence="6 10" id="KW-0479">Metal-binding</keyword>
<evidence type="ECO:0000256" key="2">
    <source>
        <dbReference type="ARBA" id="ARBA00003172"/>
    </source>
</evidence>
<dbReference type="EMBL" id="JACNFK010000039">
    <property type="protein sequence ID" value="MBC8520345.1"/>
    <property type="molecule type" value="Genomic_DNA"/>
</dbReference>
<evidence type="ECO:0000256" key="10">
    <source>
        <dbReference type="HAMAP-Rule" id="MF_00067"/>
    </source>
</evidence>
<feature type="binding site" evidence="10">
    <location>
        <position position="54"/>
    </location>
    <ligand>
        <name>Zn(2+)</name>
        <dbReference type="ChEBI" id="CHEBI:29105"/>
    </ligand>
</feature>
<feature type="binding site" evidence="10">
    <location>
        <position position="118"/>
    </location>
    <ligand>
        <name>substrate</name>
    </ligand>
</feature>
<dbReference type="SUPFAM" id="SSF53697">
    <property type="entry name" value="SIS domain"/>
    <property type="match status" value="1"/>
</dbReference>
<feature type="binding site" evidence="10">
    <location>
        <begin position="45"/>
        <end position="47"/>
    </location>
    <ligand>
        <name>substrate</name>
    </ligand>
</feature>
<dbReference type="InterPro" id="IPR004515">
    <property type="entry name" value="Phosphoheptose_Isoase"/>
</dbReference>
<evidence type="ECO:0000256" key="3">
    <source>
        <dbReference type="ARBA" id="ARBA00004496"/>
    </source>
</evidence>
<keyword evidence="7 10" id="KW-0862">Zinc</keyword>
<dbReference type="InterPro" id="IPR035461">
    <property type="entry name" value="GmhA/DiaA"/>
</dbReference>
<dbReference type="InterPro" id="IPR050099">
    <property type="entry name" value="SIS_GmhA/DiaA_subfam"/>
</dbReference>
<feature type="binding site" evidence="10">
    <location>
        <position position="173"/>
    </location>
    <ligand>
        <name>Zn(2+)</name>
        <dbReference type="ChEBI" id="CHEBI:29105"/>
    </ligand>
</feature>
<keyword evidence="8 10" id="KW-0413">Isomerase</keyword>
<name>A0A8J6PFF6_9GAMM</name>
<evidence type="ECO:0000256" key="1">
    <source>
        <dbReference type="ARBA" id="ARBA00000348"/>
    </source>
</evidence>
<comment type="subunit">
    <text evidence="10">Homotetramer.</text>
</comment>
<dbReference type="InterPro" id="IPR046348">
    <property type="entry name" value="SIS_dom_sf"/>
</dbReference>
<dbReference type="GO" id="GO:0005975">
    <property type="term" value="P:carbohydrate metabolic process"/>
    <property type="evidence" value="ECO:0007669"/>
    <property type="project" value="UniProtKB-UniRule"/>
</dbReference>
<dbReference type="GO" id="GO:0008968">
    <property type="term" value="F:D-sedoheptulose 7-phosphate isomerase activity"/>
    <property type="evidence" value="ECO:0007669"/>
    <property type="project" value="UniProtKB-UniRule"/>
</dbReference>
<dbReference type="EC" id="5.3.1.28" evidence="10"/>
<feature type="binding site" evidence="10">
    <location>
        <position position="58"/>
    </location>
    <ligand>
        <name>Zn(2+)</name>
        <dbReference type="ChEBI" id="CHEBI:29105"/>
    </ligand>
</feature>